<accession>A0A2P5VP15</accession>
<evidence type="ECO:0000313" key="2">
    <source>
        <dbReference type="Proteomes" id="UP000239757"/>
    </source>
</evidence>
<dbReference type="Proteomes" id="UP000239757">
    <property type="component" value="Unassembled WGS sequence"/>
</dbReference>
<evidence type="ECO:0000313" key="1">
    <source>
        <dbReference type="EMBL" id="PPR80568.1"/>
    </source>
</evidence>
<protein>
    <submittedName>
        <fullName evidence="1">Uncharacterized protein</fullName>
    </submittedName>
</protein>
<dbReference type="AlphaFoldDB" id="A0A2P5VP15"/>
<gene>
    <name evidence="1" type="ORF">GOBAR_AA40145</name>
</gene>
<name>A0A2P5VP15_GOSBA</name>
<sequence length="98" mass="11090">MMDSRHSQSVQQRSCADCISLSESSIDGHRINGSERAPFCALVSVDIMKVFSGWKWIERDYCTGNEKDFALWYRVRQAWICLSVCPIADVGDLVGRLS</sequence>
<organism evidence="1 2">
    <name type="scientific">Gossypium barbadense</name>
    <name type="common">Sea Island cotton</name>
    <name type="synonym">Hibiscus barbadensis</name>
    <dbReference type="NCBI Taxonomy" id="3634"/>
    <lineage>
        <taxon>Eukaryota</taxon>
        <taxon>Viridiplantae</taxon>
        <taxon>Streptophyta</taxon>
        <taxon>Embryophyta</taxon>
        <taxon>Tracheophyta</taxon>
        <taxon>Spermatophyta</taxon>
        <taxon>Magnoliopsida</taxon>
        <taxon>eudicotyledons</taxon>
        <taxon>Gunneridae</taxon>
        <taxon>Pentapetalae</taxon>
        <taxon>rosids</taxon>
        <taxon>malvids</taxon>
        <taxon>Malvales</taxon>
        <taxon>Malvaceae</taxon>
        <taxon>Malvoideae</taxon>
        <taxon>Gossypium</taxon>
    </lineage>
</organism>
<reference evidence="1 2" key="1">
    <citation type="submission" date="2015-01" db="EMBL/GenBank/DDBJ databases">
        <title>Genome of allotetraploid Gossypium barbadense reveals genomic plasticity and fiber elongation in cotton evolution.</title>
        <authorList>
            <person name="Chen X."/>
            <person name="Liu X."/>
            <person name="Zhao B."/>
            <person name="Zheng H."/>
            <person name="Hu Y."/>
            <person name="Lu G."/>
            <person name="Yang C."/>
            <person name="Chen J."/>
            <person name="Shan C."/>
            <person name="Zhang L."/>
            <person name="Zhou Y."/>
            <person name="Wang L."/>
            <person name="Guo W."/>
            <person name="Bai Y."/>
            <person name="Ruan J."/>
            <person name="Shangguan X."/>
            <person name="Mao Y."/>
            <person name="Jiang J."/>
            <person name="Zhu Y."/>
            <person name="Lei J."/>
            <person name="Kang H."/>
            <person name="Chen S."/>
            <person name="He X."/>
            <person name="Wang R."/>
            <person name="Wang Y."/>
            <person name="Chen J."/>
            <person name="Wang L."/>
            <person name="Yu S."/>
            <person name="Wang B."/>
            <person name="Wei J."/>
            <person name="Song S."/>
            <person name="Lu X."/>
            <person name="Gao Z."/>
            <person name="Gu W."/>
            <person name="Deng X."/>
            <person name="Ma D."/>
            <person name="Wang S."/>
            <person name="Liang W."/>
            <person name="Fang L."/>
            <person name="Cai C."/>
            <person name="Zhu X."/>
            <person name="Zhou B."/>
            <person name="Zhang Y."/>
            <person name="Chen Z."/>
            <person name="Xu S."/>
            <person name="Zhu R."/>
            <person name="Wang S."/>
            <person name="Zhang T."/>
            <person name="Zhao G."/>
        </authorList>
    </citation>
    <scope>NUCLEOTIDE SEQUENCE [LARGE SCALE GENOMIC DNA]</scope>
    <source>
        <strain evidence="2">cv. Xinhai21</strain>
        <tissue evidence="1">Leaf</tissue>
    </source>
</reference>
<proteinExistence type="predicted"/>
<dbReference type="EMBL" id="KZ671785">
    <property type="protein sequence ID" value="PPR80568.1"/>
    <property type="molecule type" value="Genomic_DNA"/>
</dbReference>